<proteinExistence type="predicted"/>
<feature type="domain" description="M23ase beta-sheet core" evidence="3">
    <location>
        <begin position="62"/>
        <end position="166"/>
    </location>
</feature>
<dbReference type="CDD" id="cd12797">
    <property type="entry name" value="M23_peptidase"/>
    <property type="match status" value="1"/>
</dbReference>
<evidence type="ECO:0000256" key="2">
    <source>
        <dbReference type="SAM" id="Phobius"/>
    </source>
</evidence>
<organism evidence="4 5">
    <name type="scientific">Candidatus Woesebacteria bacterium GW2011_GWB1_38_8</name>
    <dbReference type="NCBI Taxonomy" id="1618570"/>
    <lineage>
        <taxon>Bacteria</taxon>
        <taxon>Candidatus Woeseibacteriota</taxon>
    </lineage>
</organism>
<dbReference type="SUPFAM" id="SSF51261">
    <property type="entry name" value="Duplicated hybrid motif"/>
    <property type="match status" value="1"/>
</dbReference>
<dbReference type="Proteomes" id="UP000034081">
    <property type="component" value="Unassembled WGS sequence"/>
</dbReference>
<protein>
    <submittedName>
        <fullName evidence="4">Peptidase M23</fullName>
    </submittedName>
</protein>
<feature type="transmembrane region" description="Helical" evidence="2">
    <location>
        <begin position="12"/>
        <end position="31"/>
    </location>
</feature>
<accession>A0A0G0LB75</accession>
<sequence length="176" mass="19119">MFYRQYLKFLRRYVFPAGIALFLLITVYVIVEAQPNLKFPWDAPDKWYFTQGPHKWGSLAGSGIDFAPGPKSAVLSSSVGDVNFAGWTSWKCADGSSPANLNVRINHGSGWETWYLHLGSTSWGTPGTISPSISVGQGEYVGEAASTGCSTGKHIHLELVVNGNHENWDGKTAPVG</sequence>
<name>A0A0G0LB75_9BACT</name>
<dbReference type="PANTHER" id="PTHR21666">
    <property type="entry name" value="PEPTIDASE-RELATED"/>
    <property type="match status" value="1"/>
</dbReference>
<keyword evidence="2" id="KW-0472">Membrane</keyword>
<dbReference type="Gene3D" id="2.70.70.10">
    <property type="entry name" value="Glucose Permease (Domain IIA)"/>
    <property type="match status" value="1"/>
</dbReference>
<evidence type="ECO:0000256" key="1">
    <source>
        <dbReference type="ARBA" id="ARBA00022729"/>
    </source>
</evidence>
<keyword evidence="2" id="KW-0812">Transmembrane</keyword>
<reference evidence="4 5" key="1">
    <citation type="journal article" date="2015" name="Nature">
        <title>rRNA introns, odd ribosomes, and small enigmatic genomes across a large radiation of phyla.</title>
        <authorList>
            <person name="Brown C.T."/>
            <person name="Hug L.A."/>
            <person name="Thomas B.C."/>
            <person name="Sharon I."/>
            <person name="Castelle C.J."/>
            <person name="Singh A."/>
            <person name="Wilkins M.J."/>
            <person name="Williams K.H."/>
            <person name="Banfield J.F."/>
        </authorList>
    </citation>
    <scope>NUCLEOTIDE SEQUENCE [LARGE SCALE GENOMIC DNA]</scope>
</reference>
<dbReference type="InterPro" id="IPR050570">
    <property type="entry name" value="Cell_wall_metabolism_enzyme"/>
</dbReference>
<evidence type="ECO:0000313" key="4">
    <source>
        <dbReference type="EMBL" id="KKQ85095.1"/>
    </source>
</evidence>
<evidence type="ECO:0000313" key="5">
    <source>
        <dbReference type="Proteomes" id="UP000034081"/>
    </source>
</evidence>
<keyword evidence="1" id="KW-0732">Signal</keyword>
<dbReference type="PANTHER" id="PTHR21666:SF289">
    <property type="entry name" value="L-ALA--D-GLU ENDOPEPTIDASE"/>
    <property type="match status" value="1"/>
</dbReference>
<keyword evidence="2" id="KW-1133">Transmembrane helix</keyword>
<dbReference type="Pfam" id="PF01551">
    <property type="entry name" value="Peptidase_M23"/>
    <property type="match status" value="1"/>
</dbReference>
<dbReference type="InterPro" id="IPR016047">
    <property type="entry name" value="M23ase_b-sheet_dom"/>
</dbReference>
<dbReference type="EMBL" id="LBVL01000010">
    <property type="protein sequence ID" value="KKQ85095.1"/>
    <property type="molecule type" value="Genomic_DNA"/>
</dbReference>
<dbReference type="InterPro" id="IPR011055">
    <property type="entry name" value="Dup_hybrid_motif"/>
</dbReference>
<gene>
    <name evidence="4" type="ORF">UT08_C0010G0022</name>
</gene>
<comment type="caution">
    <text evidence="4">The sequence shown here is derived from an EMBL/GenBank/DDBJ whole genome shotgun (WGS) entry which is preliminary data.</text>
</comment>
<dbReference type="AlphaFoldDB" id="A0A0G0LB75"/>
<evidence type="ECO:0000259" key="3">
    <source>
        <dbReference type="Pfam" id="PF01551"/>
    </source>
</evidence>
<dbReference type="STRING" id="1618570.UT08_C0010G0022"/>
<dbReference type="GO" id="GO:0004222">
    <property type="term" value="F:metalloendopeptidase activity"/>
    <property type="evidence" value="ECO:0007669"/>
    <property type="project" value="TreeGrafter"/>
</dbReference>